<sequence>MDALRAHQFRIDEALAEELLEEAEKLPIFYNLPVAHDIRTAFKMETLNSIHEQFGYQSSFFNRRRQLRSKPFSPANLSRLVGHLQSAMGMSTIFHMDVQASDNVQQPFAIYLKVNHEGMHKSEFLHEFIRRNSRGVSVSQSVTSVLKAINDLKSACTAVSQPLEYEKWSLNSINRRWSELDFPEYFRSLAKQQEVQPELRELLEDGELEFFIESPDCFTALNDLLRSKGTYDRHTFVANLMTYLALAQKSEFLVAFPLKDVPYRLECVAELRQNVPHFMGKLYWEVLEHRERYKENVTALKSSFHVYYRSLMRAFLEFVEHTKGFKQAFALEKLRNVGQAHSDLSLASTGQRTYFAIQNELRRFAFLQKIHQLIEDDEYNRQRPFEKLCSATVQMTYSRAGNWLQISLGILTLPQLKLDKVQAFKYTNLFKYSILGRQLVSEVSKAIDSEGKWWFANGLFRSIDKFGPSFSLQNTEECYRNQLLLLSEDEQEDSSKNIQMAINDIFGITVSMAHLKQQYQKEMSAGAVVESLLERYLTELQPYYCALGHHTSNSYQTTTINEHQVILKDFLQSLIVDRQLFGCTGLNHHLTTHKCEINFDEDDGVGIPDGALYDEDY</sequence>
<name>A0A915DW40_9BILA</name>
<dbReference type="GO" id="GO:0008237">
    <property type="term" value="F:metallopeptidase activity"/>
    <property type="evidence" value="ECO:0007669"/>
    <property type="project" value="InterPro"/>
</dbReference>
<organism evidence="1 2">
    <name type="scientific">Ditylenchus dipsaci</name>
    <dbReference type="NCBI Taxonomy" id="166011"/>
    <lineage>
        <taxon>Eukaryota</taxon>
        <taxon>Metazoa</taxon>
        <taxon>Ecdysozoa</taxon>
        <taxon>Nematoda</taxon>
        <taxon>Chromadorea</taxon>
        <taxon>Rhabditida</taxon>
        <taxon>Tylenchina</taxon>
        <taxon>Tylenchomorpha</taxon>
        <taxon>Sphaerularioidea</taxon>
        <taxon>Anguinidae</taxon>
        <taxon>Anguininae</taxon>
        <taxon>Ditylenchus</taxon>
    </lineage>
</organism>
<dbReference type="Proteomes" id="UP000887574">
    <property type="component" value="Unplaced"/>
</dbReference>
<dbReference type="AlphaFoldDB" id="A0A915DW40"/>
<reference evidence="2" key="1">
    <citation type="submission" date="2022-11" db="UniProtKB">
        <authorList>
            <consortium name="WormBaseParasite"/>
        </authorList>
    </citation>
    <scope>IDENTIFICATION</scope>
</reference>
<keyword evidence="1" id="KW-1185">Reference proteome</keyword>
<dbReference type="SUPFAM" id="SSF55486">
    <property type="entry name" value="Metalloproteases ('zincins'), catalytic domain"/>
    <property type="match status" value="1"/>
</dbReference>
<dbReference type="Gene3D" id="3.40.390.10">
    <property type="entry name" value="Collagenase (Catalytic Domain)"/>
    <property type="match status" value="1"/>
</dbReference>
<evidence type="ECO:0000313" key="1">
    <source>
        <dbReference type="Proteomes" id="UP000887574"/>
    </source>
</evidence>
<dbReference type="WBParaSite" id="jg24110.1">
    <property type="protein sequence ID" value="jg24110.1"/>
    <property type="gene ID" value="jg24110"/>
</dbReference>
<dbReference type="InterPro" id="IPR042089">
    <property type="entry name" value="Peptidase_M13_dom_2"/>
</dbReference>
<accession>A0A915DW40</accession>
<proteinExistence type="predicted"/>
<evidence type="ECO:0000313" key="2">
    <source>
        <dbReference type="WBParaSite" id="jg24110.1"/>
    </source>
</evidence>
<dbReference type="Gene3D" id="1.10.1380.10">
    <property type="entry name" value="Neutral endopeptidase , domain2"/>
    <property type="match status" value="1"/>
</dbReference>
<dbReference type="InterPro" id="IPR024079">
    <property type="entry name" value="MetalloPept_cat_dom_sf"/>
</dbReference>
<protein>
    <submittedName>
        <fullName evidence="2">Uncharacterized protein</fullName>
    </submittedName>
</protein>